<sequence length="348" mass="37516">MLETSARLLRLLSLLQQRRDWTGPQLAERLGVTVRTVRRDVDRLRELGYPVHATIGNVGGYRLGAGAAMPPLLLDDEEAVAVAVGLRTAANAAVAGIEETSVRVLAKLEQILPPRLRYRVSTLDAAIVAQHRPGAVVSAEALTTIAAACRDHQRLRMDYRGHDGAESTRTVEPHKLVHAGRRWYLVAYDLGRADWRTFRVDRLRPRTPAGPRFGPREPPADDIGGYASWAVGVGRYRHRARFTMYAPAALVAERVSAETGVIEAVDERSCTLWVGSNSLDGLALHVTLLGFDFTVHEPAELAERFRTLHARIGHALGPPPAMDGPSPAALGPPPAGGPSPAASGPPAG</sequence>
<dbReference type="Proteomes" id="UP001589610">
    <property type="component" value="Unassembled WGS sequence"/>
</dbReference>
<protein>
    <submittedName>
        <fullName evidence="6">Helix-turn-helix transcriptional regulator</fullName>
    </submittedName>
</protein>
<dbReference type="Pfam" id="PF25583">
    <property type="entry name" value="WCX"/>
    <property type="match status" value="1"/>
</dbReference>
<reference evidence="6 7" key="1">
    <citation type="submission" date="2024-09" db="EMBL/GenBank/DDBJ databases">
        <authorList>
            <person name="Sun Q."/>
            <person name="Mori K."/>
        </authorList>
    </citation>
    <scope>NUCLEOTIDE SEQUENCE [LARGE SCALE GENOMIC DNA]</scope>
    <source>
        <strain evidence="6 7">JCM 3028</strain>
    </source>
</reference>
<evidence type="ECO:0000256" key="1">
    <source>
        <dbReference type="ARBA" id="ARBA00023015"/>
    </source>
</evidence>
<dbReference type="PIRSF" id="PIRSF016838">
    <property type="entry name" value="PafC"/>
    <property type="match status" value="1"/>
</dbReference>
<dbReference type="PROSITE" id="PS00894">
    <property type="entry name" value="HTH_DEOR_1"/>
    <property type="match status" value="1"/>
</dbReference>
<feature type="region of interest" description="Disordered" evidence="4">
    <location>
        <begin position="316"/>
        <end position="348"/>
    </location>
</feature>
<dbReference type="InterPro" id="IPR001034">
    <property type="entry name" value="DeoR_HTH"/>
</dbReference>
<dbReference type="Pfam" id="PF13280">
    <property type="entry name" value="WYL"/>
    <property type="match status" value="1"/>
</dbReference>
<evidence type="ECO:0000256" key="3">
    <source>
        <dbReference type="ARBA" id="ARBA00023163"/>
    </source>
</evidence>
<keyword evidence="7" id="KW-1185">Reference proteome</keyword>
<dbReference type="InterPro" id="IPR028349">
    <property type="entry name" value="PafC-like"/>
</dbReference>
<evidence type="ECO:0000313" key="6">
    <source>
        <dbReference type="EMBL" id="MFB9679420.1"/>
    </source>
</evidence>
<evidence type="ECO:0000259" key="5">
    <source>
        <dbReference type="PROSITE" id="PS51000"/>
    </source>
</evidence>
<accession>A0ABV5TMW9</accession>
<dbReference type="InterPro" id="IPR057727">
    <property type="entry name" value="WCX_dom"/>
</dbReference>
<dbReference type="PANTHER" id="PTHR34580">
    <property type="match status" value="1"/>
</dbReference>
<dbReference type="EMBL" id="JBHMBS010000015">
    <property type="protein sequence ID" value="MFB9679420.1"/>
    <property type="molecule type" value="Genomic_DNA"/>
</dbReference>
<keyword evidence="3" id="KW-0804">Transcription</keyword>
<dbReference type="SUPFAM" id="SSF46785">
    <property type="entry name" value="Winged helix' DNA-binding domain"/>
    <property type="match status" value="1"/>
</dbReference>
<dbReference type="PANTHER" id="PTHR34580:SF3">
    <property type="entry name" value="PROTEIN PAFB"/>
    <property type="match status" value="1"/>
</dbReference>
<organism evidence="6 7">
    <name type="scientific">Streptosporangium vulgare</name>
    <dbReference type="NCBI Taxonomy" id="46190"/>
    <lineage>
        <taxon>Bacteria</taxon>
        <taxon>Bacillati</taxon>
        <taxon>Actinomycetota</taxon>
        <taxon>Actinomycetes</taxon>
        <taxon>Streptosporangiales</taxon>
        <taxon>Streptosporangiaceae</taxon>
        <taxon>Streptosporangium</taxon>
    </lineage>
</organism>
<feature type="domain" description="HTH deoR-type" evidence="5">
    <location>
        <begin position="4"/>
        <end position="63"/>
    </location>
</feature>
<dbReference type="RefSeq" id="WP_386160831.1">
    <property type="nucleotide sequence ID" value="NZ_BAAAWW010000046.1"/>
</dbReference>
<dbReference type="PROSITE" id="PS52050">
    <property type="entry name" value="WYL"/>
    <property type="match status" value="1"/>
</dbReference>
<keyword evidence="1" id="KW-0805">Transcription regulation</keyword>
<evidence type="ECO:0000313" key="7">
    <source>
        <dbReference type="Proteomes" id="UP001589610"/>
    </source>
</evidence>
<gene>
    <name evidence="6" type="ORF">ACFFRH_28400</name>
</gene>
<dbReference type="Gene3D" id="1.10.10.10">
    <property type="entry name" value="Winged helix-like DNA-binding domain superfamily/Winged helix DNA-binding domain"/>
    <property type="match status" value="1"/>
</dbReference>
<name>A0ABV5TMW9_9ACTN</name>
<dbReference type="PROSITE" id="PS51000">
    <property type="entry name" value="HTH_DEOR_2"/>
    <property type="match status" value="1"/>
</dbReference>
<feature type="compositionally biased region" description="Low complexity" evidence="4">
    <location>
        <begin position="338"/>
        <end position="348"/>
    </location>
</feature>
<dbReference type="InterPro" id="IPR018356">
    <property type="entry name" value="Tscrpt_reg_HTH_DeoR_CS"/>
</dbReference>
<dbReference type="InterPro" id="IPR036390">
    <property type="entry name" value="WH_DNA-bd_sf"/>
</dbReference>
<dbReference type="InterPro" id="IPR026881">
    <property type="entry name" value="WYL_dom"/>
</dbReference>
<evidence type="ECO:0000256" key="4">
    <source>
        <dbReference type="SAM" id="MobiDB-lite"/>
    </source>
</evidence>
<dbReference type="InterPro" id="IPR051534">
    <property type="entry name" value="CBASS_pafABC_assoc_protein"/>
</dbReference>
<keyword evidence="2" id="KW-0238">DNA-binding</keyword>
<proteinExistence type="predicted"/>
<dbReference type="InterPro" id="IPR036388">
    <property type="entry name" value="WH-like_DNA-bd_sf"/>
</dbReference>
<comment type="caution">
    <text evidence="6">The sequence shown here is derived from an EMBL/GenBank/DDBJ whole genome shotgun (WGS) entry which is preliminary data.</text>
</comment>
<evidence type="ECO:0000256" key="2">
    <source>
        <dbReference type="ARBA" id="ARBA00023125"/>
    </source>
</evidence>
<dbReference type="InterPro" id="IPR013196">
    <property type="entry name" value="HTH_11"/>
</dbReference>
<dbReference type="Pfam" id="PF08279">
    <property type="entry name" value="HTH_11"/>
    <property type="match status" value="1"/>
</dbReference>